<sequence length="887" mass="101775">MYASVSHSQKCRKKDKAVQSNLQPIQALMSQEAFETLTSSGKYRFTQYRKEPVLKIIDDMLVQYRELSSQSDGMYEQMSLRDQDFELHRSHFKHLNDLLRKQINQMNDLIRRLHWIRIHQRLAEEHGEGFEDLHSLLLDIEKSFEPESATLPDDIFSSLVKNGFVWDEVIKSSALASEWSKGLESSSCYTRLSKEQLHSLSAEDLVVMELKLVACEKEIEESIEKIEDETRGMHVEMSRAENRLAKANSDHRVLIHQQLKLLHELEMVINHWHHQQPILSEAMDDSRKLPLSIRGIMMLMNDMDLEHCRLISKLIKHDYRLWLPDDFQNTEHCHRLWGKLTKGDTENFVLEEAQGASVDRSLGLPENIIWDDMNEDSTKFKDQVFSYFAKILRSASGYSMLASLLEMDDNTWLRDRINSEALYESSLVSFEDVARKEELDSDFKYFEKAENVASIHDASTCKKATIKPLSIRKEVAGRDGFKLFCCEGNNDVSLEFPEELDYPQFLVPVGKVDSVGNAAMSWQPPFVQFAGGLYCLLLLQNGIRSVKNLRSSSYIFENELRAQVNLASKYLQQDALDCTSGESLRGLDMTRYKMPRRLENEYFVYTLRHKDGSKTDFASSGSVEVSSSEHDPGDADFSSEEKFYLSREEEIKRKFNEKFDHIPKHESERRREAFDLFRKITEFQTSKEFDSLPSRERTDISELEELRLWSEAKRCDFKAHQDVHLGSSKALTNSLERERSILPDLKALLTGGHEYTHETVLVQVHIGEEGHLELMKKAYQSLRQNAAPGAEGTQVAESDAGTLLNVSLLGTVKSLADESTLSVVNKTMPGHMLHPGAVLRQVVLSDRKLMIRTTGIGKGVFPKLNNLLASTIWEPVDAKIRESLLQD</sequence>
<evidence type="ECO:0000256" key="1">
    <source>
        <dbReference type="SAM" id="Coils"/>
    </source>
</evidence>
<keyword evidence="1" id="KW-0175">Coiled coil</keyword>
<dbReference type="RefSeq" id="WP_309939955.1">
    <property type="nucleotide sequence ID" value="NZ_AP025305.1"/>
</dbReference>
<organism evidence="3 4">
    <name type="scientific">Aureibacter tunicatorum</name>
    <dbReference type="NCBI Taxonomy" id="866807"/>
    <lineage>
        <taxon>Bacteria</taxon>
        <taxon>Pseudomonadati</taxon>
        <taxon>Bacteroidota</taxon>
        <taxon>Cytophagia</taxon>
        <taxon>Cytophagales</taxon>
        <taxon>Persicobacteraceae</taxon>
        <taxon>Aureibacter</taxon>
    </lineage>
</organism>
<feature type="region of interest" description="Disordered" evidence="2">
    <location>
        <begin position="618"/>
        <end position="637"/>
    </location>
</feature>
<gene>
    <name evidence="3" type="ORF">HNQ88_003172</name>
</gene>
<dbReference type="AlphaFoldDB" id="A0AAE3XQK6"/>
<dbReference type="EMBL" id="JAVDQD010000004">
    <property type="protein sequence ID" value="MDR6240106.1"/>
    <property type="molecule type" value="Genomic_DNA"/>
</dbReference>
<feature type="coiled-coil region" evidence="1">
    <location>
        <begin position="223"/>
        <end position="257"/>
    </location>
</feature>
<name>A0AAE3XQK6_9BACT</name>
<dbReference type="Proteomes" id="UP001185092">
    <property type="component" value="Unassembled WGS sequence"/>
</dbReference>
<keyword evidence="4" id="KW-1185">Reference proteome</keyword>
<accession>A0AAE3XQK6</accession>
<feature type="compositionally biased region" description="Basic and acidic residues" evidence="2">
    <location>
        <begin position="627"/>
        <end position="637"/>
    </location>
</feature>
<evidence type="ECO:0000256" key="2">
    <source>
        <dbReference type="SAM" id="MobiDB-lite"/>
    </source>
</evidence>
<protein>
    <submittedName>
        <fullName evidence="3">Uncharacterized protein</fullName>
    </submittedName>
</protein>
<comment type="caution">
    <text evidence="3">The sequence shown here is derived from an EMBL/GenBank/DDBJ whole genome shotgun (WGS) entry which is preliminary data.</text>
</comment>
<proteinExistence type="predicted"/>
<evidence type="ECO:0000313" key="4">
    <source>
        <dbReference type="Proteomes" id="UP001185092"/>
    </source>
</evidence>
<reference evidence="3" key="1">
    <citation type="submission" date="2023-07" db="EMBL/GenBank/DDBJ databases">
        <title>Genomic Encyclopedia of Type Strains, Phase IV (KMG-IV): sequencing the most valuable type-strain genomes for metagenomic binning, comparative biology and taxonomic classification.</title>
        <authorList>
            <person name="Goeker M."/>
        </authorList>
    </citation>
    <scope>NUCLEOTIDE SEQUENCE</scope>
    <source>
        <strain evidence="3">DSM 26174</strain>
    </source>
</reference>
<evidence type="ECO:0000313" key="3">
    <source>
        <dbReference type="EMBL" id="MDR6240106.1"/>
    </source>
</evidence>